<feature type="transmembrane region" description="Helical" evidence="5">
    <location>
        <begin position="101"/>
        <end position="123"/>
    </location>
</feature>
<feature type="transmembrane region" description="Helical" evidence="5">
    <location>
        <begin position="337"/>
        <end position="360"/>
    </location>
</feature>
<dbReference type="Gene3D" id="1.20.1250.20">
    <property type="entry name" value="MFS general substrate transporter like domains"/>
    <property type="match status" value="1"/>
</dbReference>
<feature type="domain" description="Major facilitator superfamily (MFS) profile" evidence="6">
    <location>
        <begin position="1"/>
        <end position="454"/>
    </location>
</feature>
<comment type="subcellular location">
    <subcellularLocation>
        <location evidence="1">Membrane</location>
        <topology evidence="1">Multi-pass membrane protein</topology>
    </subcellularLocation>
</comment>
<dbReference type="Pfam" id="PF00083">
    <property type="entry name" value="Sugar_tr"/>
    <property type="match status" value="1"/>
</dbReference>
<feature type="transmembrane region" description="Helical" evidence="5">
    <location>
        <begin position="48"/>
        <end position="65"/>
    </location>
</feature>
<dbReference type="InterPro" id="IPR005829">
    <property type="entry name" value="Sugar_transporter_CS"/>
</dbReference>
<keyword evidence="3 5" id="KW-1133">Transmembrane helix</keyword>
<dbReference type="EMBL" id="JAINUG010000038">
    <property type="protein sequence ID" value="KAJ8407435.1"/>
    <property type="molecule type" value="Genomic_DNA"/>
</dbReference>
<dbReference type="InterPro" id="IPR036259">
    <property type="entry name" value="MFS_trans_sf"/>
</dbReference>
<evidence type="ECO:0000256" key="5">
    <source>
        <dbReference type="SAM" id="Phobius"/>
    </source>
</evidence>
<keyword evidence="8" id="KW-1185">Reference proteome</keyword>
<name>A0AAD7SRH1_9TELE</name>
<dbReference type="GO" id="GO:0016020">
    <property type="term" value="C:membrane"/>
    <property type="evidence" value="ECO:0007669"/>
    <property type="project" value="UniProtKB-SubCell"/>
</dbReference>
<dbReference type="PROSITE" id="PS50850">
    <property type="entry name" value="MFS"/>
    <property type="match status" value="1"/>
</dbReference>
<keyword evidence="4 5" id="KW-0472">Membrane</keyword>
<feature type="transmembrane region" description="Helical" evidence="5">
    <location>
        <begin position="165"/>
        <end position="183"/>
    </location>
</feature>
<dbReference type="SUPFAM" id="SSF103473">
    <property type="entry name" value="MFS general substrate transporter"/>
    <property type="match status" value="1"/>
</dbReference>
<dbReference type="AlphaFoldDB" id="A0AAD7SRH1"/>
<dbReference type="PROSITE" id="PS00216">
    <property type="entry name" value="SUGAR_TRANSPORT_1"/>
    <property type="match status" value="1"/>
</dbReference>
<sequence length="524" mass="59149">MNSSDWGLVSRRCRRQEHTPCWDESLFHRAQNLNSEEWNLVCDEAWKAPFATSVFFLGVLTGSLASGPISDRFGRKIVFFGNLALQTISTLVQASSNSWEIYCIFNLLSGFGAIAKYNAAFVLGSELLCKSARVMFASLGVCMFYSVGYMILPLFAYFIRGWRMLLVALASVGFLYIPLWWFIPESPRWLMTQGRVAEAEAIIQAAARRNGVSAPEVIFRMEDSAFLNQTDSKKEHQQKYTLLDLFKTSNIRNITLIILTSWMVTLITYYGINLGTSNMGGNSYLNCFISGACEMASYITAFLVLRYCRRRFTLFALMLLSGSMLLIVQLLPQDMSALTLPMVMLGKTATTAGACFIYVYSIELFPTVVRTMGVGLVSTSGCISSITAPYIPYIVLSRVGAEDSPAVTEKLQHHHTGYEIFADFKAENMQHFWNKKVTDAISETFFLGWIDEHVLLIQGKEDHLEVLREGWMRRSLKPPRGFEIKCLERVVSTRAANQRDSTHQGWQASYGLGYEARRSVRQVN</sequence>
<keyword evidence="2 5" id="KW-0812">Transmembrane</keyword>
<accession>A0AAD7SRH1</accession>
<dbReference type="Proteomes" id="UP001221898">
    <property type="component" value="Unassembled WGS sequence"/>
</dbReference>
<evidence type="ECO:0000259" key="6">
    <source>
        <dbReference type="PROSITE" id="PS50850"/>
    </source>
</evidence>
<dbReference type="PANTHER" id="PTHR24064">
    <property type="entry name" value="SOLUTE CARRIER FAMILY 22 MEMBER"/>
    <property type="match status" value="1"/>
</dbReference>
<protein>
    <recommendedName>
        <fullName evidence="6">Major facilitator superfamily (MFS) profile domain-containing protein</fullName>
    </recommendedName>
</protein>
<reference evidence="7" key="1">
    <citation type="journal article" date="2023" name="Science">
        <title>Genome structures resolve the early diversification of teleost fishes.</title>
        <authorList>
            <person name="Parey E."/>
            <person name="Louis A."/>
            <person name="Montfort J."/>
            <person name="Bouchez O."/>
            <person name="Roques C."/>
            <person name="Iampietro C."/>
            <person name="Lluch J."/>
            <person name="Castinel A."/>
            <person name="Donnadieu C."/>
            <person name="Desvignes T."/>
            <person name="Floi Bucao C."/>
            <person name="Jouanno E."/>
            <person name="Wen M."/>
            <person name="Mejri S."/>
            <person name="Dirks R."/>
            <person name="Jansen H."/>
            <person name="Henkel C."/>
            <person name="Chen W.J."/>
            <person name="Zahm M."/>
            <person name="Cabau C."/>
            <person name="Klopp C."/>
            <person name="Thompson A.W."/>
            <person name="Robinson-Rechavi M."/>
            <person name="Braasch I."/>
            <person name="Lecointre G."/>
            <person name="Bobe J."/>
            <person name="Postlethwait J.H."/>
            <person name="Berthelot C."/>
            <person name="Roest Crollius H."/>
            <person name="Guiguen Y."/>
        </authorList>
    </citation>
    <scope>NUCLEOTIDE SEQUENCE</scope>
    <source>
        <strain evidence="7">NC1722</strain>
    </source>
</reference>
<evidence type="ECO:0000313" key="8">
    <source>
        <dbReference type="Proteomes" id="UP001221898"/>
    </source>
</evidence>
<gene>
    <name evidence="7" type="ORF">AAFF_G00272920</name>
</gene>
<dbReference type="GO" id="GO:0022857">
    <property type="term" value="F:transmembrane transporter activity"/>
    <property type="evidence" value="ECO:0007669"/>
    <property type="project" value="InterPro"/>
</dbReference>
<feature type="transmembrane region" description="Helical" evidence="5">
    <location>
        <begin position="312"/>
        <end position="331"/>
    </location>
</feature>
<comment type="caution">
    <text evidence="7">The sequence shown here is derived from an EMBL/GenBank/DDBJ whole genome shotgun (WGS) entry which is preliminary data.</text>
</comment>
<evidence type="ECO:0000313" key="7">
    <source>
        <dbReference type="EMBL" id="KAJ8407435.1"/>
    </source>
</evidence>
<proteinExistence type="predicted"/>
<feature type="transmembrane region" description="Helical" evidence="5">
    <location>
        <begin position="283"/>
        <end position="305"/>
    </location>
</feature>
<evidence type="ECO:0000256" key="4">
    <source>
        <dbReference type="ARBA" id="ARBA00023136"/>
    </source>
</evidence>
<dbReference type="InterPro" id="IPR005828">
    <property type="entry name" value="MFS_sugar_transport-like"/>
</dbReference>
<evidence type="ECO:0000256" key="2">
    <source>
        <dbReference type="ARBA" id="ARBA00022692"/>
    </source>
</evidence>
<feature type="transmembrane region" description="Helical" evidence="5">
    <location>
        <begin position="135"/>
        <end position="159"/>
    </location>
</feature>
<evidence type="ECO:0000256" key="1">
    <source>
        <dbReference type="ARBA" id="ARBA00004141"/>
    </source>
</evidence>
<feature type="transmembrane region" description="Helical" evidence="5">
    <location>
        <begin position="254"/>
        <end position="271"/>
    </location>
</feature>
<evidence type="ECO:0000256" key="3">
    <source>
        <dbReference type="ARBA" id="ARBA00022989"/>
    </source>
</evidence>
<organism evidence="7 8">
    <name type="scientific">Aldrovandia affinis</name>
    <dbReference type="NCBI Taxonomy" id="143900"/>
    <lineage>
        <taxon>Eukaryota</taxon>
        <taxon>Metazoa</taxon>
        <taxon>Chordata</taxon>
        <taxon>Craniata</taxon>
        <taxon>Vertebrata</taxon>
        <taxon>Euteleostomi</taxon>
        <taxon>Actinopterygii</taxon>
        <taxon>Neopterygii</taxon>
        <taxon>Teleostei</taxon>
        <taxon>Notacanthiformes</taxon>
        <taxon>Halosauridae</taxon>
        <taxon>Aldrovandia</taxon>
    </lineage>
</organism>
<dbReference type="InterPro" id="IPR020846">
    <property type="entry name" value="MFS_dom"/>
</dbReference>
<feature type="transmembrane region" description="Helical" evidence="5">
    <location>
        <begin position="77"/>
        <end position="95"/>
    </location>
</feature>